<comment type="caution">
    <text evidence="2">The sequence shown here is derived from an EMBL/GenBank/DDBJ whole genome shotgun (WGS) entry which is preliminary data.</text>
</comment>
<dbReference type="PANTHER" id="PTHR10796:SF94">
    <property type="entry name" value="SSD DOMAIN-CONTAINING PROTEIN"/>
    <property type="match status" value="1"/>
</dbReference>
<gene>
    <name evidence="2" type="ORF">AB6A40_007898</name>
</gene>
<reference evidence="2 3" key="1">
    <citation type="submission" date="2024-08" db="EMBL/GenBank/DDBJ databases">
        <title>Gnathostoma spinigerum genome.</title>
        <authorList>
            <person name="Gonzalez-Bertolin B."/>
            <person name="Monzon S."/>
            <person name="Zaballos A."/>
            <person name="Jimenez P."/>
            <person name="Dekumyoy P."/>
            <person name="Varona S."/>
            <person name="Cuesta I."/>
            <person name="Sumanam S."/>
            <person name="Adisakwattana P."/>
            <person name="Gasser R.B."/>
            <person name="Hernandez-Gonzalez A."/>
            <person name="Young N.D."/>
            <person name="Perteguer M.J."/>
        </authorList>
    </citation>
    <scope>NUCLEOTIDE SEQUENCE [LARGE SCALE GENOMIC DNA]</scope>
    <source>
        <strain evidence="2">AL3</strain>
        <tissue evidence="2">Liver</tissue>
    </source>
</reference>
<keyword evidence="1" id="KW-0472">Membrane</keyword>
<evidence type="ECO:0000256" key="1">
    <source>
        <dbReference type="SAM" id="Phobius"/>
    </source>
</evidence>
<dbReference type="AlphaFoldDB" id="A0ABD6ESQ2"/>
<accession>A0ABD6ESQ2</accession>
<feature type="transmembrane region" description="Helical" evidence="1">
    <location>
        <begin position="15"/>
        <end position="39"/>
    </location>
</feature>
<evidence type="ECO:0000313" key="3">
    <source>
        <dbReference type="Proteomes" id="UP001608902"/>
    </source>
</evidence>
<dbReference type="Proteomes" id="UP001608902">
    <property type="component" value="Unassembled WGS sequence"/>
</dbReference>
<dbReference type="EMBL" id="JBGFUD010006749">
    <property type="protein sequence ID" value="MFH4981189.1"/>
    <property type="molecule type" value="Genomic_DNA"/>
</dbReference>
<organism evidence="2 3">
    <name type="scientific">Gnathostoma spinigerum</name>
    <dbReference type="NCBI Taxonomy" id="75299"/>
    <lineage>
        <taxon>Eukaryota</taxon>
        <taxon>Metazoa</taxon>
        <taxon>Ecdysozoa</taxon>
        <taxon>Nematoda</taxon>
        <taxon>Chromadorea</taxon>
        <taxon>Rhabditida</taxon>
        <taxon>Spirurina</taxon>
        <taxon>Gnathostomatomorpha</taxon>
        <taxon>Gnathostomatoidea</taxon>
        <taxon>Gnathostomatidae</taxon>
        <taxon>Gnathostoma</taxon>
    </lineage>
</organism>
<protein>
    <submittedName>
        <fullName evidence="2">Uncharacterized protein</fullName>
    </submittedName>
</protein>
<dbReference type="PANTHER" id="PTHR10796">
    <property type="entry name" value="PATCHED-RELATED"/>
    <property type="match status" value="1"/>
</dbReference>
<keyword evidence="3" id="KW-1185">Reference proteome</keyword>
<dbReference type="InterPro" id="IPR051697">
    <property type="entry name" value="Patched_domain-protein"/>
</dbReference>
<name>A0ABD6ESQ2_9BILA</name>
<keyword evidence="1" id="KW-1133">Transmembrane helix</keyword>
<proteinExistence type="predicted"/>
<sequence>MFYEFGYFIGSHPKAVLFASIFVVLAASTRFVLFPIVVYTDVRRGFAHENGLSRKEFKRFGEFYNVSMDDFEILAILCESKNGSGERMPISSELIDEVARLDEFIQSMNAEYDGKTKNFKEFMVHRGKSNVFFHVFKALHFMWPPYCSRNNFFSLDPLQTIVFDV</sequence>
<keyword evidence="1" id="KW-0812">Transmembrane</keyword>
<evidence type="ECO:0000313" key="2">
    <source>
        <dbReference type="EMBL" id="MFH4981189.1"/>
    </source>
</evidence>